<dbReference type="Gene3D" id="2.60.40.1180">
    <property type="entry name" value="Golgi alpha-mannosidase II"/>
    <property type="match status" value="1"/>
</dbReference>
<dbReference type="GO" id="GO:0004553">
    <property type="term" value="F:hydrolase activity, hydrolyzing O-glycosyl compounds"/>
    <property type="evidence" value="ECO:0007669"/>
    <property type="project" value="InterPro"/>
</dbReference>
<dbReference type="InterPro" id="IPR012291">
    <property type="entry name" value="CBM2_carb-bd_dom_sf"/>
</dbReference>
<dbReference type="PANTHER" id="PTHR43576">
    <property type="entry name" value="ALPHA-L-ARABINOFURANOSIDASE C-RELATED"/>
    <property type="match status" value="1"/>
</dbReference>
<dbReference type="SUPFAM" id="SSF49384">
    <property type="entry name" value="Carbohydrate-binding domain"/>
    <property type="match status" value="1"/>
</dbReference>
<feature type="domain" description="CBM2" evidence="2">
    <location>
        <begin position="482"/>
        <end position="591"/>
    </location>
</feature>
<sequence length="591" mass="60766">MRRLRSPCPSPPSLRRLAGAVGLAAAGLVPVIATPASAATSVDVSVDASRSLASIPSTAVGMNVAVYDGYMNDSPVPGLLKAAGIGAVRYPGGSYADIYHWKTNTTDGGYVAPNTDFDAYMGTVRAAGAQPIVIANYGSGTPQEAADWVRYANVTKGYNARYWEIGNEVYGNGEYGASWENDTHSSKSATTYAQNLLEYATAMKAADPTVKIGAVLTTPGSWPDGITGPGDGADWNHTVMSIAGSKIDFVVVHWYPGGDNAADLLTKPQSQIATITATLRSLIDQYAGANAPNVGIAVTETNSTIDKDTHPAALFAPDAYLTWLENGAFNVDWWNLHNGASGTTTVNGATDYGDEGVLSNASGDEPPAETPFAPYYGIQMMTRLGAPGDTLVPATSGRSLLTVHAVKRSNGDVDLLFVNKDPSNAYTANLSYSGFTPSPAAPTVYTYAQNATSITSATAGSATSQTIPAYSLVVVQLHPGGGGGGGSTCKVGYTKNEWAGGLTAGVAVTNTGTSAVNGWTLAFAFPGDTKVTSAWNATVAQSGTAVTAKNTSYNAAIAPGASASFGFQGTWTSDDAVPAAFTLNGRACTTG</sequence>
<dbReference type="Proteomes" id="UP000316096">
    <property type="component" value="Unassembled WGS sequence"/>
</dbReference>
<dbReference type="InterPro" id="IPR001919">
    <property type="entry name" value="CBD2"/>
</dbReference>
<dbReference type="InterPro" id="IPR008965">
    <property type="entry name" value="CBM2/CBM3_carb-bd_dom_sf"/>
</dbReference>
<gene>
    <name evidence="3" type="ORF">FB559_7778</name>
</gene>
<dbReference type="AlphaFoldDB" id="A0A543C064"/>
<evidence type="ECO:0000256" key="1">
    <source>
        <dbReference type="SAM" id="SignalP"/>
    </source>
</evidence>
<keyword evidence="1" id="KW-0732">Signal</keyword>
<feature type="signal peptide" evidence="1">
    <location>
        <begin position="1"/>
        <end position="38"/>
    </location>
</feature>
<accession>A0A543C064</accession>
<dbReference type="InterPro" id="IPR017853">
    <property type="entry name" value="GH"/>
</dbReference>
<feature type="chain" id="PRO_5021732395" evidence="1">
    <location>
        <begin position="39"/>
        <end position="591"/>
    </location>
</feature>
<dbReference type="RefSeq" id="WP_221640642.1">
    <property type="nucleotide sequence ID" value="NZ_VFOZ01000002.1"/>
</dbReference>
<evidence type="ECO:0000313" key="4">
    <source>
        <dbReference type="Proteomes" id="UP000316096"/>
    </source>
</evidence>
<dbReference type="EMBL" id="VFOZ01000002">
    <property type="protein sequence ID" value="TQL90473.1"/>
    <property type="molecule type" value="Genomic_DNA"/>
</dbReference>
<evidence type="ECO:0000259" key="2">
    <source>
        <dbReference type="PROSITE" id="PS51173"/>
    </source>
</evidence>
<proteinExistence type="predicted"/>
<reference evidence="3 4" key="1">
    <citation type="submission" date="2019-06" db="EMBL/GenBank/DDBJ databases">
        <title>Sequencing the genomes of 1000 actinobacteria strains.</title>
        <authorList>
            <person name="Klenk H.-P."/>
        </authorList>
    </citation>
    <scope>NUCLEOTIDE SEQUENCE [LARGE SCALE GENOMIC DNA]</scope>
    <source>
        <strain evidence="3 4">DSM 102200</strain>
    </source>
</reference>
<dbReference type="PROSITE" id="PS51173">
    <property type="entry name" value="CBM2"/>
    <property type="match status" value="1"/>
</dbReference>
<dbReference type="SUPFAM" id="SSF51445">
    <property type="entry name" value="(Trans)glycosidases"/>
    <property type="match status" value="1"/>
</dbReference>
<dbReference type="Pfam" id="PF00553">
    <property type="entry name" value="CBM_2"/>
    <property type="match status" value="1"/>
</dbReference>
<dbReference type="SMART" id="SM00637">
    <property type="entry name" value="CBD_II"/>
    <property type="match status" value="1"/>
</dbReference>
<evidence type="ECO:0000313" key="3">
    <source>
        <dbReference type="EMBL" id="TQL90473.1"/>
    </source>
</evidence>
<protein>
    <submittedName>
        <fullName evidence="3">Cellulose binding domain-containing protein</fullName>
    </submittedName>
</protein>
<comment type="caution">
    <text evidence="3">The sequence shown here is derived from an EMBL/GenBank/DDBJ whole genome shotgun (WGS) entry which is preliminary data.</text>
</comment>
<keyword evidence="4" id="KW-1185">Reference proteome</keyword>
<dbReference type="Gene3D" id="2.60.40.290">
    <property type="match status" value="1"/>
</dbReference>
<dbReference type="GO" id="GO:0030247">
    <property type="term" value="F:polysaccharide binding"/>
    <property type="evidence" value="ECO:0007669"/>
    <property type="project" value="UniProtKB-UniRule"/>
</dbReference>
<dbReference type="PANTHER" id="PTHR43576:SF3">
    <property type="entry name" value="ALPHA-L-ARABINOFURANOSIDASE C"/>
    <property type="match status" value="1"/>
</dbReference>
<dbReference type="InterPro" id="IPR013780">
    <property type="entry name" value="Glyco_hydro_b"/>
</dbReference>
<organism evidence="3 4">
    <name type="scientific">Actinoallomurus bryophytorum</name>
    <dbReference type="NCBI Taxonomy" id="1490222"/>
    <lineage>
        <taxon>Bacteria</taxon>
        <taxon>Bacillati</taxon>
        <taxon>Actinomycetota</taxon>
        <taxon>Actinomycetes</taxon>
        <taxon>Streptosporangiales</taxon>
        <taxon>Thermomonosporaceae</taxon>
        <taxon>Actinoallomurus</taxon>
    </lineage>
</organism>
<dbReference type="GO" id="GO:0000272">
    <property type="term" value="P:polysaccharide catabolic process"/>
    <property type="evidence" value="ECO:0007669"/>
    <property type="project" value="TreeGrafter"/>
</dbReference>
<dbReference type="Gene3D" id="3.20.20.80">
    <property type="entry name" value="Glycosidases"/>
    <property type="match status" value="1"/>
</dbReference>
<name>A0A543C064_9ACTN</name>